<accession>A0A9N9S0B5</accession>
<dbReference type="Gene3D" id="1.10.287.820">
    <property type="entry name" value="Acid-sensing ion channel domain"/>
    <property type="match status" value="2"/>
</dbReference>
<evidence type="ECO:0000256" key="8">
    <source>
        <dbReference type="ARBA" id="ARBA00023065"/>
    </source>
</evidence>
<evidence type="ECO:0000256" key="9">
    <source>
        <dbReference type="ARBA" id="ARBA00023136"/>
    </source>
</evidence>
<dbReference type="PANTHER" id="PTHR11690:SF288">
    <property type="entry name" value="AMILORIDE-SENSITIVE NA+ CHANNEL-RELATED"/>
    <property type="match status" value="1"/>
</dbReference>
<evidence type="ECO:0000256" key="7">
    <source>
        <dbReference type="ARBA" id="ARBA00023053"/>
    </source>
</evidence>
<dbReference type="OrthoDB" id="6502088at2759"/>
<evidence type="ECO:0000313" key="14">
    <source>
        <dbReference type="EMBL" id="CAG9808828.1"/>
    </source>
</evidence>
<keyword evidence="5 12" id="KW-0812">Transmembrane</keyword>
<dbReference type="PANTHER" id="PTHR11690">
    <property type="entry name" value="AMILORIDE-SENSITIVE SODIUM CHANNEL-RELATED"/>
    <property type="match status" value="1"/>
</dbReference>
<keyword evidence="11 12" id="KW-0407">Ion channel</keyword>
<dbReference type="InterPro" id="IPR001873">
    <property type="entry name" value="ENaC"/>
</dbReference>
<keyword evidence="4 12" id="KW-0894">Sodium channel</keyword>
<feature type="transmembrane region" description="Helical" evidence="13">
    <location>
        <begin position="510"/>
        <end position="533"/>
    </location>
</feature>
<reference evidence="14" key="2">
    <citation type="submission" date="2022-10" db="EMBL/GenBank/DDBJ databases">
        <authorList>
            <consortium name="ENA_rothamsted_submissions"/>
            <consortium name="culmorum"/>
            <person name="King R."/>
        </authorList>
    </citation>
    <scope>NUCLEOTIDE SEQUENCE</scope>
</reference>
<keyword evidence="10 12" id="KW-0739">Sodium transport</keyword>
<evidence type="ECO:0000256" key="10">
    <source>
        <dbReference type="ARBA" id="ARBA00023201"/>
    </source>
</evidence>
<evidence type="ECO:0000256" key="5">
    <source>
        <dbReference type="ARBA" id="ARBA00022692"/>
    </source>
</evidence>
<keyword evidence="9 13" id="KW-0472">Membrane</keyword>
<evidence type="ECO:0000256" key="12">
    <source>
        <dbReference type="RuleBase" id="RU000679"/>
    </source>
</evidence>
<keyword evidence="7" id="KW-0915">Sodium</keyword>
<evidence type="ECO:0000256" key="11">
    <source>
        <dbReference type="ARBA" id="ARBA00023303"/>
    </source>
</evidence>
<dbReference type="GO" id="GO:0005886">
    <property type="term" value="C:plasma membrane"/>
    <property type="evidence" value="ECO:0007669"/>
    <property type="project" value="TreeGrafter"/>
</dbReference>
<comment type="subcellular location">
    <subcellularLocation>
        <location evidence="1">Membrane</location>
        <topology evidence="1">Multi-pass membrane protein</topology>
    </subcellularLocation>
</comment>
<protein>
    <submittedName>
        <fullName evidence="14">Uncharacterized protein</fullName>
    </submittedName>
</protein>
<feature type="transmembrane region" description="Helical" evidence="13">
    <location>
        <begin position="591"/>
        <end position="609"/>
    </location>
</feature>
<dbReference type="Proteomes" id="UP001153620">
    <property type="component" value="Chromosome 3"/>
</dbReference>
<feature type="transmembrane region" description="Helical" evidence="13">
    <location>
        <begin position="998"/>
        <end position="1025"/>
    </location>
</feature>
<dbReference type="Pfam" id="PF00858">
    <property type="entry name" value="ASC"/>
    <property type="match status" value="3"/>
</dbReference>
<evidence type="ECO:0000256" key="1">
    <source>
        <dbReference type="ARBA" id="ARBA00004141"/>
    </source>
</evidence>
<gene>
    <name evidence="14" type="ORF">CHIRRI_LOCUS11664</name>
</gene>
<evidence type="ECO:0000256" key="3">
    <source>
        <dbReference type="ARBA" id="ARBA00022448"/>
    </source>
</evidence>
<proteinExistence type="inferred from homology"/>
<dbReference type="EMBL" id="OU895879">
    <property type="protein sequence ID" value="CAG9808828.1"/>
    <property type="molecule type" value="Genomic_DNA"/>
</dbReference>
<dbReference type="AlphaFoldDB" id="A0A9N9S0B5"/>
<comment type="similarity">
    <text evidence="2 12">Belongs to the amiloride-sensitive sodium channel (TC 1.A.6) family.</text>
</comment>
<dbReference type="GO" id="GO:0015280">
    <property type="term" value="F:ligand-gated sodium channel activity"/>
    <property type="evidence" value="ECO:0007669"/>
    <property type="project" value="TreeGrafter"/>
</dbReference>
<evidence type="ECO:0000256" key="2">
    <source>
        <dbReference type="ARBA" id="ARBA00007193"/>
    </source>
</evidence>
<evidence type="ECO:0000256" key="13">
    <source>
        <dbReference type="SAM" id="Phobius"/>
    </source>
</evidence>
<evidence type="ECO:0000256" key="6">
    <source>
        <dbReference type="ARBA" id="ARBA00022989"/>
    </source>
</evidence>
<evidence type="ECO:0000313" key="15">
    <source>
        <dbReference type="Proteomes" id="UP001153620"/>
    </source>
</evidence>
<organism evidence="14 15">
    <name type="scientific">Chironomus riparius</name>
    <dbReference type="NCBI Taxonomy" id="315576"/>
    <lineage>
        <taxon>Eukaryota</taxon>
        <taxon>Metazoa</taxon>
        <taxon>Ecdysozoa</taxon>
        <taxon>Arthropoda</taxon>
        <taxon>Hexapoda</taxon>
        <taxon>Insecta</taxon>
        <taxon>Pterygota</taxon>
        <taxon>Neoptera</taxon>
        <taxon>Endopterygota</taxon>
        <taxon>Diptera</taxon>
        <taxon>Nematocera</taxon>
        <taxon>Chironomoidea</taxon>
        <taxon>Chironomidae</taxon>
        <taxon>Chironominae</taxon>
        <taxon>Chironomus</taxon>
    </lineage>
</organism>
<keyword evidence="6 13" id="KW-1133">Transmembrane helix</keyword>
<reference evidence="14" key="1">
    <citation type="submission" date="2022-01" db="EMBL/GenBank/DDBJ databases">
        <authorList>
            <person name="King R."/>
        </authorList>
    </citation>
    <scope>NUCLEOTIDE SEQUENCE</scope>
</reference>
<keyword evidence="3 12" id="KW-0813">Transport</keyword>
<dbReference type="Gene3D" id="1.10.287.770">
    <property type="entry name" value="YojJ-like"/>
    <property type="match status" value="2"/>
</dbReference>
<sequence>MKFDVQKYFDVSTIHGFCYVSKRYHIVGRIFWAITLTCSAICSLFLFFMFLIKLVDIPIVVYLSDKSVPISEVSFEDSEKACNRRSKSVCIRYTLAKPLRIINSHVFQVNFPAITICPDFLPYLANEFKTKFFHYERHTTKKIYYDAVAYSNETVDEKKIGESYTKILDGIEKGEIDYQKLGLKILKRLQVVDIITNRGVFANLNFSIPNDDFLNIMNEFKKEFLDMEQTLNILWMEDERQYVSEILTTEGLCFTFNNAFANDLLNLNNTSNDFHYQLFHLRSDSKDYVPPPILPRKIASSFPGLRLKFDVLAMFLKEIYEKNPHGLLCFIHDPYELPSMNSKILNADFRQRTHITINAEMNSIEDSVEKDYGPAERKCYLDNEKRLKFFKKYTKANCIQECLTDFIVNSCGCAEFYMIRNSTTRICSASEEKCYLSARDAFLNFQSNCDCLRPCNFVKYHLEIIHKDLQKYKYYSRQKTLELSMNFKRDSTNHFIHSQLYDVMDLLSHLGGFLGLIAGFSFLSFVELIYWFTFRAVVKNCHRSTRVYPFNEQSENQRNFISFDQITKDFLKSSSIHGLRYIAEKNLIDKIFWATFIIGSAIIGTILILKTNEKLPNNQVISYDDSLEFKGNIIFPAITIIPEVVIKRNYDEIFKLFRSKDTEKLEMMMQNETFKNDVIRTFSKMCICFENCIPASNFEGKMFYDFTTDAIMLMQDEAATDWFQEQFAVFNDYIKPVFSKIRTRFAMSYTFNIIDDDNLLNFKSINSEFRYFQNITTMQPENILQTARNISIRIGSEAILSMRFKKLKIDQSEAVCKEIGILIHGIDEMPTFFKREDVINIAPGQLDIKVTPEIVKSDKDIQKVNFNIRKCYFEGEKSLKYFNKYSEKNCIIECLTNFTLKMCNCTDPSQPFEKENYCLQNQHDRSKYCPSRALFKFHSDENSEENCGCIPTCDSITYHVKYSYKLAKDEDEVEINVRLNSEDAILFRRYQLFTFSDVVSYVGGLLGLLAGISMLSIVEFFYFFVIRLLVNIHRF</sequence>
<evidence type="ECO:0000256" key="4">
    <source>
        <dbReference type="ARBA" id="ARBA00022461"/>
    </source>
</evidence>
<keyword evidence="8 12" id="KW-0406">Ion transport</keyword>
<keyword evidence="15" id="KW-1185">Reference proteome</keyword>
<name>A0A9N9S0B5_9DIPT</name>
<feature type="transmembrane region" description="Helical" evidence="13">
    <location>
        <begin position="30"/>
        <end position="52"/>
    </location>
</feature>